<gene>
    <name evidence="11" type="ORF">EDC62_0754</name>
</gene>
<accession>A0A3N4USC3</accession>
<comment type="PTM">
    <text evidence="9">Cleaved by prepilin peptidase.</text>
</comment>
<dbReference type="GO" id="GO:0015628">
    <property type="term" value="P:protein secretion by the type II secretion system"/>
    <property type="evidence" value="ECO:0007669"/>
    <property type="project" value="UniProtKB-UniRule"/>
</dbReference>
<comment type="similarity">
    <text evidence="2 9">Belongs to the GSP I family.</text>
</comment>
<dbReference type="Pfam" id="PF07963">
    <property type="entry name" value="N_methyl"/>
    <property type="match status" value="1"/>
</dbReference>
<dbReference type="InterPro" id="IPR045584">
    <property type="entry name" value="Pilin-like"/>
</dbReference>
<evidence type="ECO:0000256" key="7">
    <source>
        <dbReference type="ARBA" id="ARBA00022989"/>
    </source>
</evidence>
<keyword evidence="3" id="KW-1003">Cell membrane</keyword>
<dbReference type="NCBIfam" id="TIGR01707">
    <property type="entry name" value="gspI"/>
    <property type="match status" value="1"/>
</dbReference>
<dbReference type="NCBIfam" id="TIGR02532">
    <property type="entry name" value="IV_pilin_GFxxxE"/>
    <property type="match status" value="1"/>
</dbReference>
<comment type="subunit">
    <text evidence="9">Type II secretion is composed of four main components: the outer membrane complex, the inner membrane complex, the cytoplasmic secretion ATPase and the periplasm-spanning pseudopilus.</text>
</comment>
<keyword evidence="7 9" id="KW-1133">Transmembrane helix</keyword>
<dbReference type="InterPro" id="IPR010052">
    <property type="entry name" value="T2SS_protein-GspI"/>
</dbReference>
<evidence type="ECO:0000259" key="10">
    <source>
        <dbReference type="Pfam" id="PF02501"/>
    </source>
</evidence>
<keyword evidence="12" id="KW-1185">Reference proteome</keyword>
<organism evidence="11 12">
    <name type="scientific">Tibeticola sediminis</name>
    <dbReference type="NCBI Taxonomy" id="1917811"/>
    <lineage>
        <taxon>Bacteria</taxon>
        <taxon>Pseudomonadati</taxon>
        <taxon>Pseudomonadota</taxon>
        <taxon>Betaproteobacteria</taxon>
        <taxon>Burkholderiales</taxon>
        <taxon>Comamonadaceae</taxon>
        <taxon>Tibeticola</taxon>
    </lineage>
</organism>
<keyword evidence="8 9" id="KW-0472">Membrane</keyword>
<evidence type="ECO:0000256" key="2">
    <source>
        <dbReference type="ARBA" id="ARBA00008358"/>
    </source>
</evidence>
<name>A0A3N4USC3_9BURK</name>
<dbReference type="AlphaFoldDB" id="A0A3N4USC3"/>
<dbReference type="PANTHER" id="PTHR38779">
    <property type="entry name" value="TYPE II SECRETION SYSTEM PROTEIN I-RELATED"/>
    <property type="match status" value="1"/>
</dbReference>
<keyword evidence="4 9" id="KW-0488">Methylation</keyword>
<evidence type="ECO:0000256" key="8">
    <source>
        <dbReference type="ARBA" id="ARBA00023136"/>
    </source>
</evidence>
<comment type="subcellular location">
    <subcellularLocation>
        <location evidence="1 9">Cell inner membrane</location>
        <topology evidence="1 9">Single-pass membrane protein</topology>
    </subcellularLocation>
</comment>
<evidence type="ECO:0000256" key="9">
    <source>
        <dbReference type="RuleBase" id="RU368030"/>
    </source>
</evidence>
<feature type="domain" description="Type II secretion system protein GspI C-terminal" evidence="10">
    <location>
        <begin position="61"/>
        <end position="129"/>
    </location>
</feature>
<sequence>MTAAMGPPRACSNRPDRREPRRGWAGFTLIEVLVALAIVAVALGAASRSALTLTDAADRQREALLAGLCAQNALVQLRLARTLPAVGESTQSCIQGGKTYTVALTVRPTPNPALLRLTIRVDDGEITRAETVALASRY</sequence>
<evidence type="ECO:0000256" key="1">
    <source>
        <dbReference type="ARBA" id="ARBA00004377"/>
    </source>
</evidence>
<dbReference type="SUPFAM" id="SSF54523">
    <property type="entry name" value="Pili subunits"/>
    <property type="match status" value="1"/>
</dbReference>
<evidence type="ECO:0000256" key="3">
    <source>
        <dbReference type="ARBA" id="ARBA00022475"/>
    </source>
</evidence>
<evidence type="ECO:0000313" key="11">
    <source>
        <dbReference type="EMBL" id="RPE73043.1"/>
    </source>
</evidence>
<keyword evidence="6 9" id="KW-0812">Transmembrane</keyword>
<dbReference type="GO" id="GO:0005886">
    <property type="term" value="C:plasma membrane"/>
    <property type="evidence" value="ECO:0007669"/>
    <property type="project" value="UniProtKB-SubCell"/>
</dbReference>
<proteinExistence type="inferred from homology"/>
<dbReference type="GO" id="GO:0015627">
    <property type="term" value="C:type II protein secretion system complex"/>
    <property type="evidence" value="ECO:0007669"/>
    <property type="project" value="UniProtKB-UniRule"/>
</dbReference>
<reference evidence="11 12" key="1">
    <citation type="submission" date="2018-11" db="EMBL/GenBank/DDBJ databases">
        <title>Genomic Encyclopedia of Type Strains, Phase IV (KMG-IV): sequencing the most valuable type-strain genomes for metagenomic binning, comparative biology and taxonomic classification.</title>
        <authorList>
            <person name="Goeker M."/>
        </authorList>
    </citation>
    <scope>NUCLEOTIDE SEQUENCE [LARGE SCALE GENOMIC DNA]</scope>
    <source>
        <strain evidence="11 12">DSM 101684</strain>
    </source>
</reference>
<comment type="function">
    <text evidence="9">Component of the type II secretion system required for the energy-dependent secretion of extracellular factors such as proteases and toxins from the periplasm.</text>
</comment>
<evidence type="ECO:0000256" key="4">
    <source>
        <dbReference type="ARBA" id="ARBA00022481"/>
    </source>
</evidence>
<dbReference type="InterPro" id="IPR003413">
    <property type="entry name" value="T2SS_GspI_C"/>
</dbReference>
<evidence type="ECO:0000256" key="6">
    <source>
        <dbReference type="ARBA" id="ARBA00022692"/>
    </source>
</evidence>
<feature type="transmembrane region" description="Helical" evidence="9">
    <location>
        <begin position="24"/>
        <end position="46"/>
    </location>
</feature>
<dbReference type="PROSITE" id="PS00409">
    <property type="entry name" value="PROKAR_NTER_METHYL"/>
    <property type="match status" value="1"/>
</dbReference>
<dbReference type="InterPro" id="IPR012902">
    <property type="entry name" value="N_methyl_site"/>
</dbReference>
<protein>
    <recommendedName>
        <fullName evidence="9">Type II secretion system protein I</fullName>
        <shortName evidence="9">T2SS minor pseudopilin I</shortName>
    </recommendedName>
</protein>
<evidence type="ECO:0000313" key="12">
    <source>
        <dbReference type="Proteomes" id="UP000272193"/>
    </source>
</evidence>
<dbReference type="Pfam" id="PF02501">
    <property type="entry name" value="T2SSI"/>
    <property type="match status" value="1"/>
</dbReference>
<dbReference type="PANTHER" id="PTHR38779:SF2">
    <property type="entry name" value="TYPE II SECRETION SYSTEM PROTEIN I-RELATED"/>
    <property type="match status" value="1"/>
</dbReference>
<keyword evidence="5 9" id="KW-0997">Cell inner membrane</keyword>
<comment type="caution">
    <text evidence="11">The sequence shown here is derived from an EMBL/GenBank/DDBJ whole genome shotgun (WGS) entry which is preliminary data.</text>
</comment>
<evidence type="ECO:0000256" key="5">
    <source>
        <dbReference type="ARBA" id="ARBA00022519"/>
    </source>
</evidence>
<dbReference type="Proteomes" id="UP000272193">
    <property type="component" value="Unassembled WGS sequence"/>
</dbReference>
<dbReference type="RefSeq" id="WP_245968730.1">
    <property type="nucleotide sequence ID" value="NZ_RKQL01000001.1"/>
</dbReference>
<dbReference type="Gene3D" id="3.30.1300.30">
    <property type="entry name" value="GSPII I/J protein-like"/>
    <property type="match status" value="1"/>
</dbReference>
<dbReference type="EMBL" id="RKQL01000001">
    <property type="protein sequence ID" value="RPE73043.1"/>
    <property type="molecule type" value="Genomic_DNA"/>
</dbReference>